<feature type="domain" description="N-acetyltransferase" evidence="4">
    <location>
        <begin position="14"/>
        <end position="144"/>
    </location>
</feature>
<keyword evidence="6" id="KW-1185">Reference proteome</keyword>
<evidence type="ECO:0000256" key="2">
    <source>
        <dbReference type="ARBA" id="ARBA00023315"/>
    </source>
</evidence>
<accession>A0A6G1HZ54</accession>
<dbReference type="InterPro" id="IPR000182">
    <property type="entry name" value="GNAT_dom"/>
</dbReference>
<dbReference type="PANTHER" id="PTHR43792:SF8">
    <property type="entry name" value="[RIBOSOMAL PROTEIN US5]-ALANINE N-ACETYLTRANSFERASE"/>
    <property type="match status" value="1"/>
</dbReference>
<evidence type="ECO:0000259" key="4">
    <source>
        <dbReference type="Pfam" id="PF13302"/>
    </source>
</evidence>
<organism evidence="5 6">
    <name type="scientific">Trichodelitschia bisporula</name>
    <dbReference type="NCBI Taxonomy" id="703511"/>
    <lineage>
        <taxon>Eukaryota</taxon>
        <taxon>Fungi</taxon>
        <taxon>Dikarya</taxon>
        <taxon>Ascomycota</taxon>
        <taxon>Pezizomycotina</taxon>
        <taxon>Dothideomycetes</taxon>
        <taxon>Dothideomycetes incertae sedis</taxon>
        <taxon>Phaeotrichales</taxon>
        <taxon>Phaeotrichaceae</taxon>
        <taxon>Trichodelitschia</taxon>
    </lineage>
</organism>
<gene>
    <name evidence="5" type="ORF">EJ06DRAFT_529437</name>
</gene>
<dbReference type="Proteomes" id="UP000799640">
    <property type="component" value="Unassembled WGS sequence"/>
</dbReference>
<dbReference type="PANTHER" id="PTHR43792">
    <property type="entry name" value="GNAT FAMILY, PUTATIVE (AFU_ORTHOLOGUE AFUA_3G00765)-RELATED-RELATED"/>
    <property type="match status" value="1"/>
</dbReference>
<protein>
    <submittedName>
        <fullName evidence="5">Acyl-CoA N-acyltransferase</fullName>
    </submittedName>
</protein>
<dbReference type="Gene3D" id="3.40.630.30">
    <property type="match status" value="1"/>
</dbReference>
<dbReference type="EMBL" id="ML996693">
    <property type="protein sequence ID" value="KAF2401310.1"/>
    <property type="molecule type" value="Genomic_DNA"/>
</dbReference>
<dbReference type="AlphaFoldDB" id="A0A6G1HZ54"/>
<reference evidence="5" key="1">
    <citation type="journal article" date="2020" name="Stud. Mycol.">
        <title>101 Dothideomycetes genomes: a test case for predicting lifestyles and emergence of pathogens.</title>
        <authorList>
            <person name="Haridas S."/>
            <person name="Albert R."/>
            <person name="Binder M."/>
            <person name="Bloem J."/>
            <person name="Labutti K."/>
            <person name="Salamov A."/>
            <person name="Andreopoulos B."/>
            <person name="Baker S."/>
            <person name="Barry K."/>
            <person name="Bills G."/>
            <person name="Bluhm B."/>
            <person name="Cannon C."/>
            <person name="Castanera R."/>
            <person name="Culley D."/>
            <person name="Daum C."/>
            <person name="Ezra D."/>
            <person name="Gonzalez J."/>
            <person name="Henrissat B."/>
            <person name="Kuo A."/>
            <person name="Liang C."/>
            <person name="Lipzen A."/>
            <person name="Lutzoni F."/>
            <person name="Magnuson J."/>
            <person name="Mondo S."/>
            <person name="Nolan M."/>
            <person name="Ohm R."/>
            <person name="Pangilinan J."/>
            <person name="Park H.-J."/>
            <person name="Ramirez L."/>
            <person name="Alfaro M."/>
            <person name="Sun H."/>
            <person name="Tritt A."/>
            <person name="Yoshinaga Y."/>
            <person name="Zwiers L.-H."/>
            <person name="Turgeon B."/>
            <person name="Goodwin S."/>
            <person name="Spatafora J."/>
            <person name="Crous P."/>
            <person name="Grigoriev I."/>
        </authorList>
    </citation>
    <scope>NUCLEOTIDE SEQUENCE</scope>
    <source>
        <strain evidence="5">CBS 262.69</strain>
    </source>
</reference>
<dbReference type="CDD" id="cd04301">
    <property type="entry name" value="NAT_SF"/>
    <property type="match status" value="1"/>
</dbReference>
<evidence type="ECO:0000313" key="5">
    <source>
        <dbReference type="EMBL" id="KAF2401310.1"/>
    </source>
</evidence>
<dbReference type="InterPro" id="IPR051531">
    <property type="entry name" value="N-acetyltransferase"/>
</dbReference>
<keyword evidence="2 5" id="KW-0012">Acyltransferase</keyword>
<evidence type="ECO:0000256" key="3">
    <source>
        <dbReference type="ARBA" id="ARBA00038502"/>
    </source>
</evidence>
<comment type="similarity">
    <text evidence="3">Belongs to the acetyltransferase family. RimJ subfamily.</text>
</comment>
<dbReference type="InterPro" id="IPR016181">
    <property type="entry name" value="Acyl_CoA_acyltransferase"/>
</dbReference>
<dbReference type="Pfam" id="PF13302">
    <property type="entry name" value="Acetyltransf_3"/>
    <property type="match status" value="1"/>
</dbReference>
<dbReference type="SUPFAM" id="SSF55729">
    <property type="entry name" value="Acyl-CoA N-acyltransferases (Nat)"/>
    <property type="match status" value="1"/>
</dbReference>
<dbReference type="OrthoDB" id="630895at2759"/>
<evidence type="ECO:0000313" key="6">
    <source>
        <dbReference type="Proteomes" id="UP000799640"/>
    </source>
</evidence>
<proteinExistence type="inferred from homology"/>
<sequence>MASSFPAPAPTKHLLFRPLHPTDAPRLASIANCPSISKWMLNTFPSPYTLSSAEGFIARCALPVDETKSVDWAICLHSLPLPGSEPDPEPPLIGVCGLKLGSDVHAHQAIVGYWISPAYQGRKFGREMLAGLVEWAWRTEGLVRAREGGVEVDGEGKPVMLGRLAAEVFGGNDASSRHEGHTRLKALVSQNI</sequence>
<dbReference type="GO" id="GO:0016747">
    <property type="term" value="F:acyltransferase activity, transferring groups other than amino-acyl groups"/>
    <property type="evidence" value="ECO:0007669"/>
    <property type="project" value="InterPro"/>
</dbReference>
<keyword evidence="1 5" id="KW-0808">Transferase</keyword>
<evidence type="ECO:0000256" key="1">
    <source>
        <dbReference type="ARBA" id="ARBA00022679"/>
    </source>
</evidence>
<name>A0A6G1HZ54_9PEZI</name>